<evidence type="ECO:0000313" key="1">
    <source>
        <dbReference type="EMBL" id="OYD59530.1"/>
    </source>
</evidence>
<dbReference type="AlphaFoldDB" id="A0A235FDQ4"/>
<sequence>MTDFHCCATCVNFLAQKTPAGMRYYCVRLKYETKPQYKFNCWEPKDQVKQLMNKKNKGSEA</sequence>
<reference evidence="1 2" key="1">
    <citation type="submission" date="2017-07" db="EMBL/GenBank/DDBJ databases">
        <title>Fictibacillus sp. nov. GDSW-R2A3 Genome sequencing and assembly.</title>
        <authorList>
            <person name="Mayilraj S."/>
        </authorList>
    </citation>
    <scope>NUCLEOTIDE SEQUENCE [LARGE SCALE GENOMIC DNA]</scope>
    <source>
        <strain evidence="1 2">GDSW-R2A3</strain>
    </source>
</reference>
<accession>A0A235FDQ4</accession>
<gene>
    <name evidence="1" type="ORF">CGZ90_06460</name>
</gene>
<organism evidence="1 2">
    <name type="scientific">Fictibacillus aquaticus</name>
    <dbReference type="NCBI Taxonomy" id="2021314"/>
    <lineage>
        <taxon>Bacteria</taxon>
        <taxon>Bacillati</taxon>
        <taxon>Bacillota</taxon>
        <taxon>Bacilli</taxon>
        <taxon>Bacillales</taxon>
        <taxon>Fictibacillaceae</taxon>
        <taxon>Fictibacillus</taxon>
    </lineage>
</organism>
<name>A0A235FDQ4_9BACL</name>
<proteinExistence type="predicted"/>
<keyword evidence="2" id="KW-1185">Reference proteome</keyword>
<comment type="caution">
    <text evidence="1">The sequence shown here is derived from an EMBL/GenBank/DDBJ whole genome shotgun (WGS) entry which is preliminary data.</text>
</comment>
<dbReference type="Proteomes" id="UP000215059">
    <property type="component" value="Unassembled WGS sequence"/>
</dbReference>
<dbReference type="EMBL" id="NOII01000001">
    <property type="protein sequence ID" value="OYD59530.1"/>
    <property type="molecule type" value="Genomic_DNA"/>
</dbReference>
<protein>
    <submittedName>
        <fullName evidence="1">Uncharacterized protein</fullName>
    </submittedName>
</protein>
<evidence type="ECO:0000313" key="2">
    <source>
        <dbReference type="Proteomes" id="UP000215059"/>
    </source>
</evidence>
<dbReference type="RefSeq" id="WP_094251491.1">
    <property type="nucleotide sequence ID" value="NZ_JBHLXL010000001.1"/>
</dbReference>
<dbReference type="OrthoDB" id="2377175at2"/>